<keyword evidence="2" id="KW-0732">Signal</keyword>
<feature type="region of interest" description="Disordered" evidence="1">
    <location>
        <begin position="189"/>
        <end position="208"/>
    </location>
</feature>
<evidence type="ECO:0000256" key="1">
    <source>
        <dbReference type="SAM" id="MobiDB-lite"/>
    </source>
</evidence>
<comment type="caution">
    <text evidence="3">The sequence shown here is derived from an EMBL/GenBank/DDBJ whole genome shotgun (WGS) entry which is preliminary data.</text>
</comment>
<sequence>MKLQFVAPLLVSALALTANVALAGQGQTRLISNSLRDTTTTFQCVTSGRSFVTIARRGNVTTDPIIIWKSTEFGREFTPWQRCQIVSNRLTKAVADNGGRLTNLHLTTGNINNLPVVCYVNGRGRCNSQNILFTLDSRNAKNPSQVLTGLINFAQDGGGPATVLRARAGEEVSAQQFVPFGDLVDRSFHSTKNQPSVPVQEPESDRGI</sequence>
<feature type="chain" id="PRO_5013801052" evidence="2">
    <location>
        <begin position="24"/>
        <end position="208"/>
    </location>
</feature>
<dbReference type="Pfam" id="PF14218">
    <property type="entry name" value="COP23"/>
    <property type="match status" value="1"/>
</dbReference>
<protein>
    <submittedName>
        <fullName evidence="3">Uncharacterized protein</fullName>
    </submittedName>
</protein>
<dbReference type="OrthoDB" id="461554at2"/>
<dbReference type="AlphaFoldDB" id="A0A2G4EZR5"/>
<dbReference type="Proteomes" id="UP000226442">
    <property type="component" value="Unassembled WGS sequence"/>
</dbReference>
<accession>A0A2G4EZR5</accession>
<dbReference type="RefSeq" id="WP_096830863.1">
    <property type="nucleotide sequence ID" value="NZ_NXIB02000084.1"/>
</dbReference>
<name>A0A2G4EZR5_9CYAN</name>
<evidence type="ECO:0000313" key="4">
    <source>
        <dbReference type="Proteomes" id="UP000226442"/>
    </source>
</evidence>
<reference evidence="3" key="1">
    <citation type="submission" date="2017-10" db="EMBL/GenBank/DDBJ databases">
        <title>Draft genome sequence of the planktic cyanobacteria Tychonema bourrellyi isolated from alpine lentic freshwater.</title>
        <authorList>
            <person name="Tett A."/>
            <person name="Armanini F."/>
            <person name="Asnicar F."/>
            <person name="Boscaini A."/>
            <person name="Pasolli E."/>
            <person name="Zolfo M."/>
            <person name="Donati C."/>
            <person name="Salmaso N."/>
            <person name="Segata N."/>
        </authorList>
    </citation>
    <scope>NUCLEOTIDE SEQUENCE</scope>
    <source>
        <strain evidence="3">FEM_GT703</strain>
    </source>
</reference>
<organism evidence="3 4">
    <name type="scientific">Tychonema bourrellyi FEM_GT703</name>
    <dbReference type="NCBI Taxonomy" id="2040638"/>
    <lineage>
        <taxon>Bacteria</taxon>
        <taxon>Bacillati</taxon>
        <taxon>Cyanobacteriota</taxon>
        <taxon>Cyanophyceae</taxon>
        <taxon>Oscillatoriophycideae</taxon>
        <taxon>Oscillatoriales</taxon>
        <taxon>Microcoleaceae</taxon>
        <taxon>Tychonema</taxon>
    </lineage>
</organism>
<evidence type="ECO:0000313" key="3">
    <source>
        <dbReference type="EMBL" id="PHX54687.1"/>
    </source>
</evidence>
<dbReference type="EMBL" id="NXIB02000084">
    <property type="protein sequence ID" value="PHX54687.1"/>
    <property type="molecule type" value="Genomic_DNA"/>
</dbReference>
<dbReference type="InterPro" id="IPR025478">
    <property type="entry name" value="COP23"/>
</dbReference>
<proteinExistence type="predicted"/>
<keyword evidence="4" id="KW-1185">Reference proteome</keyword>
<gene>
    <name evidence="3" type="ORF">CP500_014820</name>
</gene>
<evidence type="ECO:0000256" key="2">
    <source>
        <dbReference type="SAM" id="SignalP"/>
    </source>
</evidence>
<feature type="signal peptide" evidence="2">
    <location>
        <begin position="1"/>
        <end position="23"/>
    </location>
</feature>